<dbReference type="KEGG" id="mmc:Mmcs_0760"/>
<organism evidence="1">
    <name type="scientific">Mycobacterium sp. (strain MCS)</name>
    <dbReference type="NCBI Taxonomy" id="164756"/>
    <lineage>
        <taxon>Bacteria</taxon>
        <taxon>Bacillati</taxon>
        <taxon>Actinomycetota</taxon>
        <taxon>Actinomycetes</taxon>
        <taxon>Mycobacteriales</taxon>
        <taxon>Mycobacteriaceae</taxon>
        <taxon>Mycobacterium</taxon>
    </lineage>
</organism>
<dbReference type="AlphaFoldDB" id="A0A5Q5BF98"/>
<gene>
    <name evidence="1" type="ordered locus">Mmcs_0760</name>
</gene>
<protein>
    <submittedName>
        <fullName evidence="1">Uncharacterized protein</fullName>
    </submittedName>
</protein>
<accession>A0A5Q5BF98</accession>
<proteinExistence type="predicted"/>
<evidence type="ECO:0000313" key="1">
    <source>
        <dbReference type="EMBL" id="ABG06880.1"/>
    </source>
</evidence>
<sequence>MTGPSAWRARPWNVEVGSMLPFSPSFTRLEPMSRSGNPAAALSAAVADPLWMLMRQWQFGEFRGEDAGTPVSVQVQTTSAPANSWGTSAGAMSPIAGAPVDATVEREPAGPLDYVTRARSGFDLIKRLRAAGLGAVADALPQRAPLSAPLGAPAAAVAPLLASRTADPETLYAMLRDAGPTGIPSTWGVKPEQENAFRTVAAAWKDVYAAARTGPERSAWSGPRLEYNYRLEMKSGPTLTAAEAGSGRGEWWSFDAVPGSPAAGPPLVMTHHTAAATPLRYPGMPADRFWEFEDAKVNLGALEVQPHDLARLMVAECALIFGCDWLNIPIDAPGSSLVTVRSVQYRTTFGETFTVPPSRISNRNAPWRMFSVSAPGSATGAIDGLVTPPASAPPLEGPPLEEVFFLRDESANLAWAVERIVPDSLGRGMPRAAARVDAAVPVDVAAGTELRYLLATSVPAWWAPYVPRLMRTPQLDGTPDRVAMRLVQGRLDCDASTATDTWGRLLSGDEHRVLFDAEVPREGVRVQRVPMLARRRDGTYVSWVARRVSVGRGEGRSGLAYDSAEPHDDVRT</sequence>
<name>A0A5Q5BF98_MYCSS</name>
<dbReference type="EMBL" id="CP000384">
    <property type="protein sequence ID" value="ABG06880.1"/>
    <property type="molecule type" value="Genomic_DNA"/>
</dbReference>
<reference evidence="1" key="1">
    <citation type="submission" date="2006-06" db="EMBL/GenBank/DDBJ databases">
        <title>Complete sequence of chromosome of Mycobacterium sp. MCS.</title>
        <authorList>
            <consortium name="US DOE Joint Genome Institute"/>
            <person name="Copeland A."/>
            <person name="Lucas S."/>
            <person name="Lapidus A."/>
            <person name="Barry K."/>
            <person name="Detter J.C."/>
            <person name="Glavina del Rio T."/>
            <person name="Hammon N."/>
            <person name="Israni S."/>
            <person name="Dalin E."/>
            <person name="Tice H."/>
            <person name="Pitluck S."/>
            <person name="Martinez M."/>
            <person name="Schmutz J."/>
            <person name="Larimer F."/>
            <person name="Land M."/>
            <person name="Hauser L."/>
            <person name="Kyrpides N."/>
            <person name="Kim E."/>
            <person name="Miller C.D."/>
            <person name="Hughes J.E."/>
            <person name="Anderson A.J."/>
            <person name="Sims R.C."/>
            <person name="Richardson P."/>
        </authorList>
    </citation>
    <scope>NUCLEOTIDE SEQUENCE [LARGE SCALE GENOMIC DNA]</scope>
    <source>
        <strain evidence="1">MCS</strain>
    </source>
</reference>